<proteinExistence type="predicted"/>
<protein>
    <submittedName>
        <fullName evidence="1">Uncharacterized protein</fullName>
    </submittedName>
</protein>
<organism evidence="1 2">
    <name type="scientific">Brumimicrobium oceani</name>
    <dbReference type="NCBI Taxonomy" id="2100725"/>
    <lineage>
        <taxon>Bacteria</taxon>
        <taxon>Pseudomonadati</taxon>
        <taxon>Bacteroidota</taxon>
        <taxon>Flavobacteriia</taxon>
        <taxon>Flavobacteriales</taxon>
        <taxon>Crocinitomicaceae</taxon>
        <taxon>Brumimicrobium</taxon>
    </lineage>
</organism>
<dbReference type="Proteomes" id="UP000245370">
    <property type="component" value="Unassembled WGS sequence"/>
</dbReference>
<evidence type="ECO:0000313" key="2">
    <source>
        <dbReference type="Proteomes" id="UP000245370"/>
    </source>
</evidence>
<keyword evidence="2" id="KW-1185">Reference proteome</keyword>
<dbReference type="AlphaFoldDB" id="A0A2U2XF82"/>
<evidence type="ECO:0000313" key="1">
    <source>
        <dbReference type="EMBL" id="PWH86423.1"/>
    </source>
</evidence>
<reference evidence="1 2" key="2">
    <citation type="submission" date="2018-05" db="EMBL/GenBank/DDBJ databases">
        <authorList>
            <person name="Lanie J.A."/>
            <person name="Ng W.-L."/>
            <person name="Kazmierczak K.M."/>
            <person name="Andrzejewski T.M."/>
            <person name="Davidsen T.M."/>
            <person name="Wayne K.J."/>
            <person name="Tettelin H."/>
            <person name="Glass J.I."/>
            <person name="Rusch D."/>
            <person name="Podicherti R."/>
            <person name="Tsui H.-C.T."/>
            <person name="Winkler M.E."/>
        </authorList>
    </citation>
    <scope>NUCLEOTIDE SEQUENCE [LARGE SCALE GENOMIC DNA]</scope>
    <source>
        <strain evidence="1 2">C305</strain>
    </source>
</reference>
<accession>A0A2U2XF82</accession>
<name>A0A2U2XF82_9FLAO</name>
<reference evidence="1 2" key="1">
    <citation type="submission" date="2018-05" db="EMBL/GenBank/DDBJ databases">
        <title>Brumimicrobium oceani sp. nov., isolated from coastal sediment.</title>
        <authorList>
            <person name="Kou Y."/>
        </authorList>
    </citation>
    <scope>NUCLEOTIDE SEQUENCE [LARGE SCALE GENOMIC DNA]</scope>
    <source>
        <strain evidence="1 2">C305</strain>
    </source>
</reference>
<gene>
    <name evidence="1" type="ORF">DIT68_04065</name>
</gene>
<comment type="caution">
    <text evidence="1">The sequence shown here is derived from an EMBL/GenBank/DDBJ whole genome shotgun (WGS) entry which is preliminary data.</text>
</comment>
<dbReference type="EMBL" id="QFRJ01000002">
    <property type="protein sequence ID" value="PWH86423.1"/>
    <property type="molecule type" value="Genomic_DNA"/>
</dbReference>
<sequence>MNPFVSSRLKSGRGQEEDFYLFKDSYIFVLTTGKKGIPQSYYSIGMTVVEHMRVGEKLKKRSFFNFSPNKTSNSLSFRTALKIFDF</sequence>